<dbReference type="AlphaFoldDB" id="A0A830F9L8"/>
<dbReference type="Gene3D" id="1.20.58.1030">
    <property type="match status" value="1"/>
</dbReference>
<sequence length="291" mass="30780">MNIEELRAAQTRERTSDGLQDLRDSFYQEVADYIGELRERRRQAAEAADDPFGDDEVQSLTDEIETAEQVAEAIYERRMGKIVKQASLAAAGMGSDAEGLTEEERALYTDLVERIEENKSHVLDVLAGDADAATSSGPDAHAPPEGDASPDPADVVNDRASGMDAPSPPPEEPTTGSEDAGDVDATESDPSTAAAAMGGGEEFADADPEADAGAGPPPDASGDAGDEAAGDADDDTEAPRIERATVRITRDIGEIYGVDDRTYTLEADDVVTLPEENVDPLVERDAAERLD</sequence>
<reference evidence="3 4" key="1">
    <citation type="journal article" date="2019" name="Int. J. Syst. Evol. Microbiol.">
        <title>The Global Catalogue of Microorganisms (GCM) 10K type strain sequencing project: providing services to taxonomists for standard genome sequencing and annotation.</title>
        <authorList>
            <consortium name="The Broad Institute Genomics Platform"/>
            <consortium name="The Broad Institute Genome Sequencing Center for Infectious Disease"/>
            <person name="Wu L."/>
            <person name="Ma J."/>
        </authorList>
    </citation>
    <scope>NUCLEOTIDE SEQUENCE [LARGE SCALE GENOMIC DNA]</scope>
    <source>
        <strain evidence="3 4">JCM 19585</strain>
    </source>
</reference>
<dbReference type="EMBL" id="BMPF01000001">
    <property type="protein sequence ID" value="GGL24535.1"/>
    <property type="molecule type" value="Genomic_DNA"/>
</dbReference>
<evidence type="ECO:0000256" key="1">
    <source>
        <dbReference type="SAM" id="MobiDB-lite"/>
    </source>
</evidence>
<feature type="region of interest" description="Disordered" evidence="1">
    <location>
        <begin position="126"/>
        <end position="245"/>
    </location>
</feature>
<comment type="caution">
    <text evidence="3">The sequence shown here is derived from an EMBL/GenBank/DDBJ whole genome shotgun (WGS) entry which is preliminary data.</text>
</comment>
<feature type="compositionally biased region" description="Acidic residues" evidence="1">
    <location>
        <begin position="47"/>
        <end position="60"/>
    </location>
</feature>
<name>A0A830F9L8_9EURY</name>
<gene>
    <name evidence="3" type="ORF">GCM10009037_05090</name>
</gene>
<accession>A0A830F9L8</accession>
<dbReference type="RefSeq" id="WP_188878276.1">
    <property type="nucleotide sequence ID" value="NZ_BMPF01000001.1"/>
</dbReference>
<keyword evidence="4" id="KW-1185">Reference proteome</keyword>
<dbReference type="Proteomes" id="UP000628840">
    <property type="component" value="Unassembled WGS sequence"/>
</dbReference>
<dbReference type="Gene3D" id="3.40.5.50">
    <property type="match status" value="1"/>
</dbReference>
<dbReference type="CDD" id="cd11714">
    <property type="entry name" value="GINS_A_archaea"/>
    <property type="match status" value="1"/>
</dbReference>
<feature type="compositionally biased region" description="Acidic residues" evidence="1">
    <location>
        <begin position="224"/>
        <end position="236"/>
    </location>
</feature>
<organism evidence="3 4">
    <name type="scientific">Halarchaeum grantii</name>
    <dbReference type="NCBI Taxonomy" id="1193105"/>
    <lineage>
        <taxon>Archaea</taxon>
        <taxon>Methanobacteriati</taxon>
        <taxon>Methanobacteriota</taxon>
        <taxon>Stenosarchaea group</taxon>
        <taxon>Halobacteria</taxon>
        <taxon>Halobacteriales</taxon>
        <taxon>Halobacteriaceae</taxon>
    </lineage>
</organism>
<feature type="domain" description="GINS subunit" evidence="2">
    <location>
        <begin position="1"/>
        <end position="117"/>
    </location>
</feature>
<protein>
    <recommendedName>
        <fullName evidence="2">GINS subunit domain-containing protein</fullName>
    </recommendedName>
</protein>
<feature type="region of interest" description="Disordered" evidence="1">
    <location>
        <begin position="41"/>
        <end position="60"/>
    </location>
</feature>
<dbReference type="Pfam" id="PF05916">
    <property type="entry name" value="Sld5"/>
    <property type="match status" value="1"/>
</dbReference>
<feature type="region of interest" description="Disordered" evidence="1">
    <location>
        <begin position="1"/>
        <end position="20"/>
    </location>
</feature>
<evidence type="ECO:0000313" key="4">
    <source>
        <dbReference type="Proteomes" id="UP000628840"/>
    </source>
</evidence>
<evidence type="ECO:0000259" key="2">
    <source>
        <dbReference type="Pfam" id="PF05916"/>
    </source>
</evidence>
<proteinExistence type="predicted"/>
<evidence type="ECO:0000313" key="3">
    <source>
        <dbReference type="EMBL" id="GGL24535.1"/>
    </source>
</evidence>
<dbReference type="OrthoDB" id="157576at2157"/>
<dbReference type="InterPro" id="IPR021151">
    <property type="entry name" value="GINS_A"/>
</dbReference>